<comment type="caution">
    <text evidence="1">The sequence shown here is derived from an EMBL/GenBank/DDBJ whole genome shotgun (WGS) entry which is preliminary data.</text>
</comment>
<sequence length="62" mass="7083">MKLDDLIGSLKTYEVAANERTKKKTKSIVFVSNAEDEEQQGEMESDESIFDAIVLLEKQFNK</sequence>
<feature type="non-terminal residue" evidence="1">
    <location>
        <position position="62"/>
    </location>
</feature>
<protein>
    <submittedName>
        <fullName evidence="1">Gag-pol polyprotein</fullName>
    </submittedName>
</protein>
<dbReference type="AlphaFoldDB" id="A0A392TNV2"/>
<evidence type="ECO:0000313" key="2">
    <source>
        <dbReference type="Proteomes" id="UP000265520"/>
    </source>
</evidence>
<reference evidence="1 2" key="1">
    <citation type="journal article" date="2018" name="Front. Plant Sci.">
        <title>Red Clover (Trifolium pratense) and Zigzag Clover (T. medium) - A Picture of Genomic Similarities and Differences.</title>
        <authorList>
            <person name="Dluhosova J."/>
            <person name="Istvanek J."/>
            <person name="Nedelnik J."/>
            <person name="Repkova J."/>
        </authorList>
    </citation>
    <scope>NUCLEOTIDE SEQUENCE [LARGE SCALE GENOMIC DNA]</scope>
    <source>
        <strain evidence="2">cv. 10/8</strain>
        <tissue evidence="1">Leaf</tissue>
    </source>
</reference>
<dbReference type="Proteomes" id="UP000265520">
    <property type="component" value="Unassembled WGS sequence"/>
</dbReference>
<organism evidence="1 2">
    <name type="scientific">Trifolium medium</name>
    <dbReference type="NCBI Taxonomy" id="97028"/>
    <lineage>
        <taxon>Eukaryota</taxon>
        <taxon>Viridiplantae</taxon>
        <taxon>Streptophyta</taxon>
        <taxon>Embryophyta</taxon>
        <taxon>Tracheophyta</taxon>
        <taxon>Spermatophyta</taxon>
        <taxon>Magnoliopsida</taxon>
        <taxon>eudicotyledons</taxon>
        <taxon>Gunneridae</taxon>
        <taxon>Pentapetalae</taxon>
        <taxon>rosids</taxon>
        <taxon>fabids</taxon>
        <taxon>Fabales</taxon>
        <taxon>Fabaceae</taxon>
        <taxon>Papilionoideae</taxon>
        <taxon>50 kb inversion clade</taxon>
        <taxon>NPAAA clade</taxon>
        <taxon>Hologalegina</taxon>
        <taxon>IRL clade</taxon>
        <taxon>Trifolieae</taxon>
        <taxon>Trifolium</taxon>
    </lineage>
</organism>
<name>A0A392TNV2_9FABA</name>
<dbReference type="EMBL" id="LXQA010621526">
    <property type="protein sequence ID" value="MCI62588.1"/>
    <property type="molecule type" value="Genomic_DNA"/>
</dbReference>
<keyword evidence="2" id="KW-1185">Reference proteome</keyword>
<accession>A0A392TNV2</accession>
<evidence type="ECO:0000313" key="1">
    <source>
        <dbReference type="EMBL" id="MCI62588.1"/>
    </source>
</evidence>
<proteinExistence type="predicted"/>